<protein>
    <submittedName>
        <fullName evidence="1">Putative ATPase domain containing protein</fullName>
    </submittedName>
</protein>
<dbReference type="EMBL" id="MT141558">
    <property type="protein sequence ID" value="QJA66641.1"/>
    <property type="molecule type" value="Genomic_DNA"/>
</dbReference>
<dbReference type="Pfam" id="PF13479">
    <property type="entry name" value="AAA_24"/>
    <property type="match status" value="1"/>
</dbReference>
<dbReference type="EMBL" id="MT142321">
    <property type="protein sequence ID" value="QJA78119.1"/>
    <property type="molecule type" value="Genomic_DNA"/>
</dbReference>
<sequence>MPLDIKKEAEDLIQLYQHDETQDKFNLLLTGEHGTGKTFLLRTARKPVHIDSFDPGGTKCLRDYIAAGDIIADTRYEREDPTDPTVYKLWYPKFKERIEAGYFDQMGTYCLDSSTSWSMAILAAFMKKSGVDMSTVPDYKKHYHFQKFDLRTYIRKMLSLPCDVILTGHLQQYEDKMQGKLKYRYLTTGDGSIIIPTLFDEFYVATTVETSEGVSYKILTERTGPYEARSRLKKGGVLDTYEEPNIKNILRKAKMDTSDKPRLFTKEELQTIRGG</sequence>
<gene>
    <name evidence="2" type="ORF">MM415A01130_0011</name>
    <name evidence="1" type="ORF">MM415B00340_0025</name>
</gene>
<dbReference type="AlphaFoldDB" id="A0A6M3JC86"/>
<organism evidence="1">
    <name type="scientific">viral metagenome</name>
    <dbReference type="NCBI Taxonomy" id="1070528"/>
    <lineage>
        <taxon>unclassified sequences</taxon>
        <taxon>metagenomes</taxon>
        <taxon>organismal metagenomes</taxon>
    </lineage>
</organism>
<proteinExistence type="predicted"/>
<accession>A0A6M3JC86</accession>
<reference evidence="1" key="1">
    <citation type="submission" date="2020-03" db="EMBL/GenBank/DDBJ databases">
        <title>The deep terrestrial virosphere.</title>
        <authorList>
            <person name="Holmfeldt K."/>
            <person name="Nilsson E."/>
            <person name="Simone D."/>
            <person name="Lopez-Fernandez M."/>
            <person name="Wu X."/>
            <person name="de Brujin I."/>
            <person name="Lundin D."/>
            <person name="Andersson A."/>
            <person name="Bertilsson S."/>
            <person name="Dopson M."/>
        </authorList>
    </citation>
    <scope>NUCLEOTIDE SEQUENCE</scope>
    <source>
        <strain evidence="2">MM415A01130</strain>
        <strain evidence="1">MM415B00340</strain>
    </source>
</reference>
<evidence type="ECO:0000313" key="2">
    <source>
        <dbReference type="EMBL" id="QJA78119.1"/>
    </source>
</evidence>
<name>A0A6M3JC86_9ZZZZ</name>
<evidence type="ECO:0000313" key="1">
    <source>
        <dbReference type="EMBL" id="QJA66641.1"/>
    </source>
</evidence>